<sequence>MFLKKNSLIKELCQYAIEVERRLRKVNKNKDKDTQLFLNWDSGSRNSETPGTNFIVNITPNPLTRFDLSLKNDLNEEDSSSSLQVILTDIALN</sequence>
<reference evidence="1 2" key="1">
    <citation type="submission" date="2024-04" db="EMBL/GenBank/DDBJ databases">
        <title>Tritrichomonas musculus Genome.</title>
        <authorList>
            <person name="Alves-Ferreira E."/>
            <person name="Grigg M."/>
            <person name="Lorenzi H."/>
            <person name="Galac M."/>
        </authorList>
    </citation>
    <scope>NUCLEOTIDE SEQUENCE [LARGE SCALE GENOMIC DNA]</scope>
    <source>
        <strain evidence="1 2">EAF2021</strain>
    </source>
</reference>
<dbReference type="EMBL" id="JAPFFF010000001">
    <property type="protein sequence ID" value="KAK8899649.1"/>
    <property type="molecule type" value="Genomic_DNA"/>
</dbReference>
<accession>A0ABR2L8G2</accession>
<name>A0ABR2L8G2_9EUKA</name>
<organism evidence="1 2">
    <name type="scientific">Tritrichomonas musculus</name>
    <dbReference type="NCBI Taxonomy" id="1915356"/>
    <lineage>
        <taxon>Eukaryota</taxon>
        <taxon>Metamonada</taxon>
        <taxon>Parabasalia</taxon>
        <taxon>Tritrichomonadida</taxon>
        <taxon>Tritrichomonadidae</taxon>
        <taxon>Tritrichomonas</taxon>
    </lineage>
</organism>
<proteinExistence type="predicted"/>
<evidence type="ECO:0000313" key="1">
    <source>
        <dbReference type="EMBL" id="KAK8899649.1"/>
    </source>
</evidence>
<comment type="caution">
    <text evidence="1">The sequence shown here is derived from an EMBL/GenBank/DDBJ whole genome shotgun (WGS) entry which is preliminary data.</text>
</comment>
<protein>
    <submittedName>
        <fullName evidence="1">Uncharacterized protein</fullName>
    </submittedName>
</protein>
<keyword evidence="2" id="KW-1185">Reference proteome</keyword>
<dbReference type="Proteomes" id="UP001470230">
    <property type="component" value="Unassembled WGS sequence"/>
</dbReference>
<gene>
    <name evidence="1" type="ORF">M9Y10_001968</name>
</gene>
<evidence type="ECO:0000313" key="2">
    <source>
        <dbReference type="Proteomes" id="UP001470230"/>
    </source>
</evidence>